<evidence type="ECO:0000313" key="5">
    <source>
        <dbReference type="Proteomes" id="UP000001935"/>
    </source>
</evidence>
<keyword evidence="2" id="KW-0472">Membrane</keyword>
<feature type="chain" id="PRO_5004209641" description="TrbL/VirB6 plasmid conjugal transfer protein" evidence="3">
    <location>
        <begin position="28"/>
        <end position="439"/>
    </location>
</feature>
<evidence type="ECO:0000256" key="3">
    <source>
        <dbReference type="SAM" id="SignalP"/>
    </source>
</evidence>
<feature type="transmembrane region" description="Helical" evidence="2">
    <location>
        <begin position="167"/>
        <end position="187"/>
    </location>
</feature>
<feature type="compositionally biased region" description="Gly residues" evidence="1">
    <location>
        <begin position="331"/>
        <end position="376"/>
    </location>
</feature>
<evidence type="ECO:0000256" key="2">
    <source>
        <dbReference type="SAM" id="Phobius"/>
    </source>
</evidence>
<keyword evidence="2" id="KW-0812">Transmembrane</keyword>
<feature type="transmembrane region" description="Helical" evidence="2">
    <location>
        <begin position="91"/>
        <end position="112"/>
    </location>
</feature>
<dbReference type="HOGENOM" id="CLU_623549_0_0_7"/>
<feature type="transmembrane region" description="Helical" evidence="2">
    <location>
        <begin position="194"/>
        <end position="215"/>
    </location>
</feature>
<dbReference type="EMBL" id="CP000251">
    <property type="protein sequence ID" value="ABC83019.1"/>
    <property type="molecule type" value="Genomic_DNA"/>
</dbReference>
<proteinExistence type="predicted"/>
<feature type="compositionally biased region" description="Low complexity" evidence="1">
    <location>
        <begin position="385"/>
        <end position="401"/>
    </location>
</feature>
<feature type="region of interest" description="Disordered" evidence="1">
    <location>
        <begin position="331"/>
        <end position="439"/>
    </location>
</feature>
<accession>Q2IEL4</accession>
<sequence>MTAPACRSSRRLAFGAVAVLAPALAFAGDAASTRDLVLDFERSGVLKDLLGKTLAVARSFLFLSTFLAYTIEAFGKSPLAVRDYAAVTWRVILVLLLLWNYQTVFGGVIGLLDGLERQVAPPSTWKAFVREASEMRKSLEDLASNGERPASTESAGSDAAEPSGITAWVYDALIACIQLVAEAAVFLVNWLSRILTATLFVIGPLALVAGIPRVSSTGTRWFVRFVTIASWPVFSGVLLSVLVTVAAQGAARRTYLECLVAALVMLVTALATPLLASHVIGGALDNATSHGWGSAKAAHHDAVRPVLRLATGAAGRVVAVGTAAAHAISGGGSAPGGGPGTSSGGGGAGGGAGGARAGGGGSGGAVSNPPGGGAQLRGGVRRGRAGQAPGATAAAASAAPATKAEQGGVVANPPAPPEPPRQAAARSEKGGTPQGGKGA</sequence>
<evidence type="ECO:0000256" key="1">
    <source>
        <dbReference type="SAM" id="MobiDB-lite"/>
    </source>
</evidence>
<feature type="signal peptide" evidence="3">
    <location>
        <begin position="1"/>
        <end position="27"/>
    </location>
</feature>
<feature type="transmembrane region" description="Helical" evidence="2">
    <location>
        <begin position="221"/>
        <end position="243"/>
    </location>
</feature>
<evidence type="ECO:0008006" key="6">
    <source>
        <dbReference type="Google" id="ProtNLM"/>
    </source>
</evidence>
<feature type="transmembrane region" description="Helical" evidence="2">
    <location>
        <begin position="49"/>
        <end position="71"/>
    </location>
</feature>
<reference evidence="4" key="1">
    <citation type="submission" date="2006-01" db="EMBL/GenBank/DDBJ databases">
        <title>Complete sequence of Anaeromyxobacter dehalogenans 2CP-C.</title>
        <authorList>
            <consortium name="US DOE Joint Genome Institute"/>
            <person name="Copeland A."/>
            <person name="Lucas S."/>
            <person name="Lapidus A."/>
            <person name="Barry K."/>
            <person name="Detter J.C."/>
            <person name="Glavina T."/>
            <person name="Hammon N."/>
            <person name="Israni S."/>
            <person name="Pitluck S."/>
            <person name="Brettin T."/>
            <person name="Bruce D."/>
            <person name="Han C."/>
            <person name="Tapia R."/>
            <person name="Gilna P."/>
            <person name="Kiss H."/>
            <person name="Schmutz J."/>
            <person name="Larimer F."/>
            <person name="Land M."/>
            <person name="Kyrpides N."/>
            <person name="Anderson I."/>
            <person name="Sanford R.A."/>
            <person name="Ritalahti K.M."/>
            <person name="Thomas H.S."/>
            <person name="Kirby J.R."/>
            <person name="Zhulin I.B."/>
            <person name="Loeffler F.E."/>
            <person name="Richardson P."/>
        </authorList>
    </citation>
    <scope>NUCLEOTIDE SEQUENCE</scope>
    <source>
        <strain evidence="4">2CP-C</strain>
    </source>
</reference>
<dbReference type="KEGG" id="ade:Adeh_3251"/>
<organism evidence="4 5">
    <name type="scientific">Anaeromyxobacter dehalogenans (strain 2CP-C)</name>
    <dbReference type="NCBI Taxonomy" id="290397"/>
    <lineage>
        <taxon>Bacteria</taxon>
        <taxon>Pseudomonadati</taxon>
        <taxon>Myxococcota</taxon>
        <taxon>Myxococcia</taxon>
        <taxon>Myxococcales</taxon>
        <taxon>Cystobacterineae</taxon>
        <taxon>Anaeromyxobacteraceae</taxon>
        <taxon>Anaeromyxobacter</taxon>
    </lineage>
</organism>
<dbReference type="AlphaFoldDB" id="Q2IEL4"/>
<keyword evidence="2" id="KW-1133">Transmembrane helix</keyword>
<feature type="transmembrane region" description="Helical" evidence="2">
    <location>
        <begin position="255"/>
        <end position="276"/>
    </location>
</feature>
<evidence type="ECO:0000313" key="4">
    <source>
        <dbReference type="EMBL" id="ABC83019.1"/>
    </source>
</evidence>
<keyword evidence="3" id="KW-0732">Signal</keyword>
<protein>
    <recommendedName>
        <fullName evidence="6">TrbL/VirB6 plasmid conjugal transfer protein</fullName>
    </recommendedName>
</protein>
<dbReference type="STRING" id="290397.Adeh_3251"/>
<name>Q2IEL4_ANADE</name>
<gene>
    <name evidence="4" type="ordered locus">Adeh_3251</name>
</gene>
<dbReference type="Proteomes" id="UP000001935">
    <property type="component" value="Chromosome"/>
</dbReference>